<accession>A0A1B2DHY3</accession>
<dbReference type="RefSeq" id="WP_099518541.1">
    <property type="nucleotide sequence ID" value="NZ_CP016808.1"/>
</dbReference>
<gene>
    <name evidence="8" type="ORF">BBD42_13245</name>
</gene>
<keyword evidence="4 6" id="KW-0472">Membrane</keyword>
<feature type="transmembrane region" description="Helical" evidence="6">
    <location>
        <begin position="158"/>
        <end position="176"/>
    </location>
</feature>
<dbReference type="Pfam" id="PF04932">
    <property type="entry name" value="Wzy_C"/>
    <property type="match status" value="1"/>
</dbReference>
<feature type="transmembrane region" description="Helical" evidence="6">
    <location>
        <begin position="412"/>
        <end position="430"/>
    </location>
</feature>
<feature type="transmembrane region" description="Helical" evidence="6">
    <location>
        <begin position="218"/>
        <end position="242"/>
    </location>
</feature>
<sequence length="499" mass="55269">MLARLPNKLALYAAMLLSLGAICLASVQHVYVLLFVAAGALAYVAIRKDAIYYVVIPALLAYQLYLPLAVSVTLSSLVLVILLLRSASQGKLMHYFRTQRLVRYYVALLIAMAVGIIYAPDRVLGFKLIAYSIIGLLALLGGYYYRARGLSVEQTLRGIQHVYLPIGLMNIYFIIAPDQELQFLRSKIASFLIEPNTLAALINVDIKANILDPFKAGTLFVNTNVASVFFGMMLCIALSLLLRKGGLLQLGICFIYLGAMLATQSRAGVLALGIVVLAYVCIRFRVQKLFKLSLLIVIPAAIIPFVVTGDIITNLTSRLNADAIEGDPRAYIWKFTFQNFAEHPLLGLGYGGWERIFPFYAATVGFSSKYPPHNLFVIMWTWSGLFGLIALILLLFGILWRGICRYYRTGSALDSCVIGAALFVIVQGMFDNFFLHDLRVASVFFFLAGLILYEQREDSEEERSSNDSRSQSENQAGSGDRQVIQERALMPQTAEVGGK</sequence>
<comment type="subcellular location">
    <subcellularLocation>
        <location evidence="1">Membrane</location>
        <topology evidence="1">Multi-pass membrane protein</topology>
    </subcellularLocation>
</comment>
<organism evidence="8">
    <name type="scientific">Paenibacillus sp. BIHB 4019</name>
    <dbReference type="NCBI Taxonomy" id="1870819"/>
    <lineage>
        <taxon>Bacteria</taxon>
        <taxon>Bacillati</taxon>
        <taxon>Bacillota</taxon>
        <taxon>Bacilli</taxon>
        <taxon>Bacillales</taxon>
        <taxon>Paenibacillaceae</taxon>
        <taxon>Paenibacillus</taxon>
    </lineage>
</organism>
<feature type="domain" description="O-antigen ligase-related" evidence="7">
    <location>
        <begin position="252"/>
        <end position="392"/>
    </location>
</feature>
<dbReference type="PANTHER" id="PTHR37422:SF17">
    <property type="entry name" value="O-ANTIGEN LIGASE"/>
    <property type="match status" value="1"/>
</dbReference>
<proteinExistence type="predicted"/>
<feature type="transmembrane region" description="Helical" evidence="6">
    <location>
        <begin position="104"/>
        <end position="120"/>
    </location>
</feature>
<dbReference type="EMBL" id="CP016808">
    <property type="protein sequence ID" value="ANY67332.1"/>
    <property type="molecule type" value="Genomic_DNA"/>
</dbReference>
<name>A0A1B2DHY3_9BACL</name>
<evidence type="ECO:0000313" key="8">
    <source>
        <dbReference type="EMBL" id="ANY67332.1"/>
    </source>
</evidence>
<feature type="transmembrane region" description="Helical" evidence="6">
    <location>
        <begin position="51"/>
        <end position="84"/>
    </location>
</feature>
<dbReference type="InterPro" id="IPR007016">
    <property type="entry name" value="O-antigen_ligase-rel_domated"/>
</dbReference>
<dbReference type="PANTHER" id="PTHR37422">
    <property type="entry name" value="TEICHURONIC ACID BIOSYNTHESIS PROTEIN TUAE"/>
    <property type="match status" value="1"/>
</dbReference>
<feature type="region of interest" description="Disordered" evidence="5">
    <location>
        <begin position="457"/>
        <end position="499"/>
    </location>
</feature>
<protein>
    <recommendedName>
        <fullName evidence="7">O-antigen ligase-related domain-containing protein</fullName>
    </recommendedName>
</protein>
<feature type="transmembrane region" description="Helical" evidence="6">
    <location>
        <begin position="254"/>
        <end position="280"/>
    </location>
</feature>
<feature type="transmembrane region" description="Helical" evidence="6">
    <location>
        <begin position="12"/>
        <end position="45"/>
    </location>
</feature>
<keyword evidence="2 6" id="KW-0812">Transmembrane</keyword>
<evidence type="ECO:0000256" key="2">
    <source>
        <dbReference type="ARBA" id="ARBA00022692"/>
    </source>
</evidence>
<evidence type="ECO:0000256" key="3">
    <source>
        <dbReference type="ARBA" id="ARBA00022989"/>
    </source>
</evidence>
<keyword evidence="3 6" id="KW-1133">Transmembrane helix</keyword>
<evidence type="ECO:0000256" key="6">
    <source>
        <dbReference type="SAM" id="Phobius"/>
    </source>
</evidence>
<dbReference type="AlphaFoldDB" id="A0A1B2DHY3"/>
<dbReference type="InterPro" id="IPR051533">
    <property type="entry name" value="WaaL-like"/>
</dbReference>
<dbReference type="GO" id="GO:0016020">
    <property type="term" value="C:membrane"/>
    <property type="evidence" value="ECO:0007669"/>
    <property type="project" value="UniProtKB-SubCell"/>
</dbReference>
<evidence type="ECO:0000256" key="4">
    <source>
        <dbReference type="ARBA" id="ARBA00023136"/>
    </source>
</evidence>
<reference evidence="8" key="1">
    <citation type="submission" date="2016-08" db="EMBL/GenBank/DDBJ databases">
        <title>Complete Genome Seqeunce of Paenibacillus sp. BIHB 4019 from tea rhizoplane.</title>
        <authorList>
            <person name="Thakur R."/>
            <person name="Swarnkar M.K."/>
            <person name="Gulati A."/>
        </authorList>
    </citation>
    <scope>NUCLEOTIDE SEQUENCE [LARGE SCALE GENOMIC DNA]</scope>
    <source>
        <strain evidence="8">BIHB4019</strain>
    </source>
</reference>
<feature type="transmembrane region" description="Helical" evidence="6">
    <location>
        <begin position="292"/>
        <end position="312"/>
    </location>
</feature>
<evidence type="ECO:0000256" key="1">
    <source>
        <dbReference type="ARBA" id="ARBA00004141"/>
    </source>
</evidence>
<evidence type="ECO:0000256" key="5">
    <source>
        <dbReference type="SAM" id="MobiDB-lite"/>
    </source>
</evidence>
<feature type="transmembrane region" description="Helical" evidence="6">
    <location>
        <begin position="375"/>
        <end position="400"/>
    </location>
</feature>
<feature type="transmembrane region" description="Helical" evidence="6">
    <location>
        <begin position="126"/>
        <end position="146"/>
    </location>
</feature>
<evidence type="ECO:0000259" key="7">
    <source>
        <dbReference type="Pfam" id="PF04932"/>
    </source>
</evidence>